<gene>
    <name evidence="1" type="ORF">FGO68_gene17548</name>
</gene>
<comment type="caution">
    <text evidence="1">The sequence shown here is derived from an EMBL/GenBank/DDBJ whole genome shotgun (WGS) entry which is preliminary data.</text>
</comment>
<reference evidence="1" key="1">
    <citation type="submission" date="2019-06" db="EMBL/GenBank/DDBJ databases">
        <authorList>
            <person name="Zheng W."/>
        </authorList>
    </citation>
    <scope>NUCLEOTIDE SEQUENCE</scope>
    <source>
        <strain evidence="1">QDHG01</strain>
    </source>
</reference>
<evidence type="ECO:0000313" key="1">
    <source>
        <dbReference type="EMBL" id="TNV78107.1"/>
    </source>
</evidence>
<dbReference type="Proteomes" id="UP000785679">
    <property type="component" value="Unassembled WGS sequence"/>
</dbReference>
<dbReference type="EMBL" id="RRYP01010879">
    <property type="protein sequence ID" value="TNV78107.1"/>
    <property type="molecule type" value="Genomic_DNA"/>
</dbReference>
<evidence type="ECO:0000313" key="2">
    <source>
        <dbReference type="Proteomes" id="UP000785679"/>
    </source>
</evidence>
<dbReference type="AlphaFoldDB" id="A0A8J8T0W3"/>
<proteinExistence type="predicted"/>
<name>A0A8J8T0W3_HALGN</name>
<keyword evidence="2" id="KW-1185">Reference proteome</keyword>
<sequence>MSFHTAPEHITGLQGLASRLHKLHSHCKADTFRKISQTTKLPDQYSKQHNNSDLSMVNLQPFNVEVKVLNQQDFMNEIPLSIEQSIQNSSFYSYQTIAKSYETGEKRLARKKGIQQGIQNYIKRVQFLRQKNSASRQQVMAGLMQR</sequence>
<protein>
    <submittedName>
        <fullName evidence="1">Uncharacterized protein</fullName>
    </submittedName>
</protein>
<organism evidence="1 2">
    <name type="scientific">Halteria grandinella</name>
    <dbReference type="NCBI Taxonomy" id="5974"/>
    <lineage>
        <taxon>Eukaryota</taxon>
        <taxon>Sar</taxon>
        <taxon>Alveolata</taxon>
        <taxon>Ciliophora</taxon>
        <taxon>Intramacronucleata</taxon>
        <taxon>Spirotrichea</taxon>
        <taxon>Stichotrichia</taxon>
        <taxon>Sporadotrichida</taxon>
        <taxon>Halteriidae</taxon>
        <taxon>Halteria</taxon>
    </lineage>
</organism>
<accession>A0A8J8T0W3</accession>